<evidence type="ECO:0000313" key="1">
    <source>
        <dbReference type="EMBL" id="AEM85478.1"/>
    </source>
</evidence>
<organism evidence="1 2">
    <name type="scientific">Streptomyces violaceusniger (strain Tu 4113)</name>
    <dbReference type="NCBI Taxonomy" id="653045"/>
    <lineage>
        <taxon>Bacteria</taxon>
        <taxon>Bacillati</taxon>
        <taxon>Actinomycetota</taxon>
        <taxon>Actinomycetes</taxon>
        <taxon>Kitasatosporales</taxon>
        <taxon>Streptomycetaceae</taxon>
        <taxon>Streptomyces</taxon>
        <taxon>Streptomyces violaceusniger group</taxon>
    </lineage>
</organism>
<dbReference type="KEGG" id="svl:Strvi_5972"/>
<reference evidence="1" key="1">
    <citation type="submission" date="2011-08" db="EMBL/GenBank/DDBJ databases">
        <title>Complete sequence of chromosome of Streptomyces violaceusniger Tu 4113.</title>
        <authorList>
            <consortium name="US DOE Joint Genome Institute"/>
            <person name="Lucas S."/>
            <person name="Han J."/>
            <person name="Lapidus A."/>
            <person name="Cheng J.-F."/>
            <person name="Goodwin L."/>
            <person name="Pitluck S."/>
            <person name="Peters L."/>
            <person name="Ivanova N."/>
            <person name="Daligault H."/>
            <person name="Detter J.C."/>
            <person name="Han C."/>
            <person name="Tapia R."/>
            <person name="Land M."/>
            <person name="Hauser L."/>
            <person name="Kyrpides N."/>
            <person name="Ivanova N."/>
            <person name="Pagani I."/>
            <person name="Hagen A."/>
            <person name="Katz L."/>
            <person name="Fiedler H.-P."/>
            <person name="Keasling J."/>
            <person name="Fortman J."/>
            <person name="Woyke T."/>
        </authorList>
    </citation>
    <scope>NUCLEOTIDE SEQUENCE [LARGE SCALE GENOMIC DNA]</scope>
    <source>
        <strain evidence="1">Tu 4113</strain>
    </source>
</reference>
<dbReference type="RefSeq" id="WP_014058963.1">
    <property type="nucleotide sequence ID" value="NC_015957.1"/>
</dbReference>
<name>G2PG99_STRV4</name>
<accession>G2PG99</accession>
<evidence type="ECO:0000313" key="2">
    <source>
        <dbReference type="Proteomes" id="UP000008703"/>
    </source>
</evidence>
<dbReference type="EMBL" id="CP002994">
    <property type="protein sequence ID" value="AEM85478.1"/>
    <property type="molecule type" value="Genomic_DNA"/>
</dbReference>
<sequence length="42" mass="4724">MDLPGFGQSELREDLLSPQAMGEFIVRIADAFKAVTGWWRAN</sequence>
<dbReference type="Proteomes" id="UP000008703">
    <property type="component" value="Chromosome"/>
</dbReference>
<protein>
    <submittedName>
        <fullName evidence="1">Uncharacterized protein</fullName>
    </submittedName>
</protein>
<proteinExistence type="predicted"/>
<keyword evidence="2" id="KW-1185">Reference proteome</keyword>
<dbReference type="HOGENOM" id="CLU_3258771_0_0_11"/>
<gene>
    <name evidence="1" type="ORF">Strvi_5972</name>
</gene>
<dbReference type="AlphaFoldDB" id="G2PG99"/>